<reference evidence="2 5" key="2">
    <citation type="submission" date="2019-07" db="EMBL/GenBank/DDBJ databases">
        <title>Whole genome shotgun sequence of Staphylococcus arlettae NBRC 109765.</title>
        <authorList>
            <person name="Hosoyama A."/>
            <person name="Uohara A."/>
            <person name="Ohji S."/>
            <person name="Ichikawa N."/>
        </authorList>
    </citation>
    <scope>NUCLEOTIDE SEQUENCE [LARGE SCALE GENOMIC DNA]</scope>
    <source>
        <strain evidence="2 5">NBRC 109765</strain>
    </source>
</reference>
<keyword evidence="5" id="KW-1185">Reference proteome</keyword>
<evidence type="ECO:0000313" key="4">
    <source>
        <dbReference type="Proteomes" id="UP000254956"/>
    </source>
</evidence>
<dbReference type="Proteomes" id="UP000321598">
    <property type="component" value="Unassembled WGS sequence"/>
</dbReference>
<dbReference type="Pfam" id="PF05709">
    <property type="entry name" value="Sipho_tail"/>
    <property type="match status" value="1"/>
</dbReference>
<evidence type="ECO:0000313" key="5">
    <source>
        <dbReference type="Proteomes" id="UP000321598"/>
    </source>
</evidence>
<evidence type="ECO:0000313" key="2">
    <source>
        <dbReference type="EMBL" id="GEQ01424.1"/>
    </source>
</evidence>
<dbReference type="OrthoDB" id="2194642at2"/>
<dbReference type="RefSeq" id="WP_103387984.1">
    <property type="nucleotide sequence ID" value="NZ_BKAV01000038.1"/>
</dbReference>
<name>A0A380CHU3_9STAP</name>
<dbReference type="Proteomes" id="UP000254956">
    <property type="component" value="Unassembled WGS sequence"/>
</dbReference>
<dbReference type="InterPro" id="IPR008841">
    <property type="entry name" value="Siphovirus-type_tail_N"/>
</dbReference>
<protein>
    <submittedName>
        <fullName evidence="2">Holin</fullName>
    </submittedName>
    <submittedName>
        <fullName evidence="3">Phage tail family protein</fullName>
    </submittedName>
</protein>
<dbReference type="EMBL" id="BKAV01000038">
    <property type="protein sequence ID" value="GEQ01424.1"/>
    <property type="molecule type" value="Genomic_DNA"/>
</dbReference>
<accession>A0A380CHU3</accession>
<dbReference type="Gene3D" id="2.40.30.200">
    <property type="match status" value="1"/>
</dbReference>
<organism evidence="3 4">
    <name type="scientific">Staphylococcus arlettae</name>
    <dbReference type="NCBI Taxonomy" id="29378"/>
    <lineage>
        <taxon>Bacteria</taxon>
        <taxon>Bacillati</taxon>
        <taxon>Bacillota</taxon>
        <taxon>Bacilli</taxon>
        <taxon>Bacillales</taxon>
        <taxon>Staphylococcaceae</taxon>
        <taxon>Staphylococcus</taxon>
    </lineage>
</organism>
<dbReference type="EMBL" id="UGZE01000001">
    <property type="protein sequence ID" value="SUJ20802.1"/>
    <property type="molecule type" value="Genomic_DNA"/>
</dbReference>
<gene>
    <name evidence="3" type="ORF">NCTC12413_01758</name>
    <name evidence="2" type="ORF">SAR03_24610</name>
</gene>
<evidence type="ECO:0000313" key="3">
    <source>
        <dbReference type="EMBL" id="SUJ20802.1"/>
    </source>
</evidence>
<feature type="domain" description="Siphovirus-type tail component RIFT-related" evidence="1">
    <location>
        <begin position="32"/>
        <end position="126"/>
    </location>
</feature>
<evidence type="ECO:0000259" key="1">
    <source>
        <dbReference type="Pfam" id="PF05709"/>
    </source>
</evidence>
<proteinExistence type="predicted"/>
<reference evidence="3 4" key="1">
    <citation type="submission" date="2018-06" db="EMBL/GenBank/DDBJ databases">
        <authorList>
            <consortium name="Pathogen Informatics"/>
            <person name="Doyle S."/>
        </authorList>
    </citation>
    <scope>NUCLEOTIDE SEQUENCE [LARGE SCALE GENOMIC DNA]</scope>
    <source>
        <strain evidence="3 4">NCTC12413</strain>
    </source>
</reference>
<sequence length="274" mass="31774">MKQTARMFNDNFDHMITDMPYLKLLDYKEEDVDVRANTLEVKGRDGVLVGPSTFGPFKLILRFYYKGHDIHDYNLMKQRMRGLLFKREPYYIVHSFMPGKKYAVQCEGNAITDINGKAGEFEVTFSVYKGFSESLRDTLDVDFLSDYWQFEGGLISDREIKYKHNSKRFEIWNGSFDTIDPLTHKLKIRIKANAPNGFKMTNHMTGQTIIYYGSLQSYQTLTFVGVHPVIGDERVGANTNHEWIELLPGFNNIEIDGVGVSNVSTEFEFDFIYR</sequence>
<dbReference type="AlphaFoldDB" id="A0A380CHU3"/>